<organism evidence="2 3">
    <name type="scientific">Clostridium collagenovorans DSM 3089</name>
    <dbReference type="NCBI Taxonomy" id="1121306"/>
    <lineage>
        <taxon>Bacteria</taxon>
        <taxon>Bacillati</taxon>
        <taxon>Bacillota</taxon>
        <taxon>Clostridia</taxon>
        <taxon>Eubacteriales</taxon>
        <taxon>Clostridiaceae</taxon>
        <taxon>Clostridium</taxon>
    </lineage>
</organism>
<dbReference type="InterPro" id="IPR013578">
    <property type="entry name" value="Peptidase_M16C_assoc"/>
</dbReference>
<dbReference type="Pfam" id="PF00675">
    <property type="entry name" value="Peptidase_M16"/>
    <property type="match status" value="1"/>
</dbReference>
<dbReference type="SMART" id="SM01264">
    <property type="entry name" value="M16C_associated"/>
    <property type="match status" value="1"/>
</dbReference>
<dbReference type="Proteomes" id="UP000184526">
    <property type="component" value="Unassembled WGS sequence"/>
</dbReference>
<dbReference type="InterPro" id="IPR007863">
    <property type="entry name" value="Peptidase_M16_C"/>
</dbReference>
<dbReference type="InterPro" id="IPR011765">
    <property type="entry name" value="Pept_M16_N"/>
</dbReference>
<dbReference type="InterPro" id="IPR011249">
    <property type="entry name" value="Metalloenz_LuxS/M16"/>
</dbReference>
<evidence type="ECO:0000313" key="2">
    <source>
        <dbReference type="EMBL" id="SHH58517.1"/>
    </source>
</evidence>
<dbReference type="GO" id="GO:0016485">
    <property type="term" value="P:protein processing"/>
    <property type="evidence" value="ECO:0007669"/>
    <property type="project" value="TreeGrafter"/>
</dbReference>
<feature type="domain" description="Peptidase M16C associated" evidence="1">
    <location>
        <begin position="467"/>
        <end position="717"/>
    </location>
</feature>
<sequence>MFILNNIYHGFKLIEEDTINEIGSKAKIFEHEKSGARLLHLENNDDNKVFSITFRTTPTDNTGVPHILEHSVLCGSKKYKIKNVFSDISQSSLKTFLNAITFPDNTTYPISSRNEKDFFNLMDVYLNAVFYPNIYENHDILRQEGWRHEYDEETDTLVYKGVVYSEMQGSLSSPEANLTAQIYSSLFPNTTYTYSSGGDPLVIPSLTQEKFEEFHSKYYHPCNSYIYLYGNQDLDKCLQLINDNYLCNFDKIEIPSKIDMVGPFNEMQEVTSTYSIAVDEDPTNKAFLALNFAGKENSDPETYLTLKILYNMFIESSASPIKKALLDNGIGDGLVTYMDMNIDPVKQSFFSIAVNNTDESKKVEFKKVIFNTLKDLCDKGISKDLLKASINTIEFRLRESDPEKVANKGIEYSWLTLHSWLYDASPLNHLKYEGTLNRLKNSVDENYFENFIRSYMLENSHCSLVILNPEAGLASKNSKALKDKLKDYKESLSAAELCELKRRNLKLKERQLRKPTAEEVETVPKLALEDISKEAEVIPQVLDKKDNLTILSHKYNTNKIAYIDFLFDASIIEQEYIPYVNLLSCVLGELDTNSKNYLTLNTEIYKTTGGITYSTKVFTERNNCNMYHPKFIIKGKSLINNIPDLLQLINEVLTSTNFNNKQRLKEIIQESKVKLGRYMVSAGDSVSLKTTLASFSKADNYKDCLNGISYYEFLCDIEKNFDKNHEIIKDKLNKVYKTLFNKNNLIISYTGEKEGLNTLKCNLDILLSSLDSHIVPAAKYTFVPYEGTEALVTNSSVQFVTKSFNFNELGYKFSGKMRVLDNILKSVYLHSRVRLQGGAYGCFVYLTDDGNMSFISYRDPNLMETITTYKEAYKFLEELNYSEEDIKNFIIGAIGRLDFPRPPEVKGEIATSRYICNISKEDIQQEREEVLSTTLSDIKAYTDMIKKGMEKNHCVVAGNESKISSLKDIFDKVYYLM</sequence>
<dbReference type="OrthoDB" id="9762027at2"/>
<dbReference type="InterPro" id="IPR055130">
    <property type="entry name" value="PreP_C"/>
</dbReference>
<name>A0A1M5U688_9CLOT</name>
<reference evidence="2 3" key="1">
    <citation type="submission" date="2016-11" db="EMBL/GenBank/DDBJ databases">
        <authorList>
            <person name="Jaros S."/>
            <person name="Januszkiewicz K."/>
            <person name="Wedrychowicz H."/>
        </authorList>
    </citation>
    <scope>NUCLEOTIDE SEQUENCE [LARGE SCALE GENOMIC DNA]</scope>
    <source>
        <strain evidence="2 3">DSM 3089</strain>
    </source>
</reference>
<evidence type="ECO:0000259" key="1">
    <source>
        <dbReference type="SMART" id="SM01264"/>
    </source>
</evidence>
<dbReference type="Pfam" id="PF22516">
    <property type="entry name" value="PreP_C"/>
    <property type="match status" value="1"/>
</dbReference>
<dbReference type="GO" id="GO:0046872">
    <property type="term" value="F:metal ion binding"/>
    <property type="evidence" value="ECO:0007669"/>
    <property type="project" value="InterPro"/>
</dbReference>
<protein>
    <recommendedName>
        <fullName evidence="1">Peptidase M16C associated domain-containing protein</fullName>
    </recommendedName>
</protein>
<dbReference type="SUPFAM" id="SSF63411">
    <property type="entry name" value="LuxS/MPP-like metallohydrolase"/>
    <property type="match status" value="4"/>
</dbReference>
<accession>A0A1M5U688</accession>
<dbReference type="FunFam" id="3.30.830.10:FF:000034">
    <property type="entry name" value="presequence protease 1, chloroplastic/mitochondrial"/>
    <property type="match status" value="1"/>
</dbReference>
<dbReference type="AlphaFoldDB" id="A0A1M5U688"/>
<dbReference type="Pfam" id="PF08367">
    <property type="entry name" value="M16C_assoc"/>
    <property type="match status" value="1"/>
</dbReference>
<dbReference type="Pfam" id="PF05193">
    <property type="entry name" value="Peptidase_M16_C"/>
    <property type="match status" value="1"/>
</dbReference>
<dbReference type="RefSeq" id="WP_072830379.1">
    <property type="nucleotide sequence ID" value="NZ_FQXP01000003.1"/>
</dbReference>
<dbReference type="GO" id="GO:0004222">
    <property type="term" value="F:metalloendopeptidase activity"/>
    <property type="evidence" value="ECO:0007669"/>
    <property type="project" value="TreeGrafter"/>
</dbReference>
<gene>
    <name evidence="2" type="ORF">SAMN02745196_00862</name>
</gene>
<dbReference type="PANTHER" id="PTHR43016:SF13">
    <property type="entry name" value="PRESEQUENCE PROTEASE, MITOCHONDRIAL"/>
    <property type="match status" value="1"/>
</dbReference>
<keyword evidence="3" id="KW-1185">Reference proteome</keyword>
<dbReference type="EMBL" id="FQXP01000003">
    <property type="protein sequence ID" value="SHH58517.1"/>
    <property type="molecule type" value="Genomic_DNA"/>
</dbReference>
<dbReference type="Gene3D" id="3.30.830.10">
    <property type="entry name" value="Metalloenzyme, LuxS/M16 peptidase-like"/>
    <property type="match status" value="4"/>
</dbReference>
<evidence type="ECO:0000313" key="3">
    <source>
        <dbReference type="Proteomes" id="UP000184526"/>
    </source>
</evidence>
<dbReference type="PANTHER" id="PTHR43016">
    <property type="entry name" value="PRESEQUENCE PROTEASE"/>
    <property type="match status" value="1"/>
</dbReference>
<proteinExistence type="predicted"/>